<dbReference type="GO" id="GO:0000160">
    <property type="term" value="P:phosphorelay signal transduction system"/>
    <property type="evidence" value="ECO:0007669"/>
    <property type="project" value="UniProtKB-KW"/>
</dbReference>
<dbReference type="PANTHER" id="PTHR44591:SF14">
    <property type="entry name" value="PROTEIN PILG"/>
    <property type="match status" value="1"/>
</dbReference>
<dbReference type="PROSITE" id="PS50110">
    <property type="entry name" value="RESPONSE_REGULATORY"/>
    <property type="match status" value="1"/>
</dbReference>
<dbReference type="CDD" id="cd16936">
    <property type="entry name" value="HATPase_RsbW-like"/>
    <property type="match status" value="1"/>
</dbReference>
<dbReference type="KEGG" id="mri:Mal4_27480"/>
<feature type="modified residue" description="4-aspartylphosphate" evidence="3">
    <location>
        <position position="53"/>
    </location>
</feature>
<evidence type="ECO:0000256" key="2">
    <source>
        <dbReference type="ARBA" id="ARBA00023012"/>
    </source>
</evidence>
<name>A0A517Z7J7_9PLAN</name>
<gene>
    <name evidence="6" type="primary">sphR</name>
    <name evidence="6" type="ORF">Mal4_27480</name>
</gene>
<dbReference type="SUPFAM" id="SSF52172">
    <property type="entry name" value="CheY-like"/>
    <property type="match status" value="1"/>
</dbReference>
<feature type="region of interest" description="Disordered" evidence="4">
    <location>
        <begin position="242"/>
        <end position="263"/>
    </location>
</feature>
<dbReference type="Pfam" id="PF13581">
    <property type="entry name" value="HATPase_c_2"/>
    <property type="match status" value="1"/>
</dbReference>
<dbReference type="InterPro" id="IPR001789">
    <property type="entry name" value="Sig_transdc_resp-reg_receiver"/>
</dbReference>
<reference evidence="6 7" key="1">
    <citation type="submission" date="2019-02" db="EMBL/GenBank/DDBJ databases">
        <title>Deep-cultivation of Planctomycetes and their phenomic and genomic characterization uncovers novel biology.</title>
        <authorList>
            <person name="Wiegand S."/>
            <person name="Jogler M."/>
            <person name="Boedeker C."/>
            <person name="Pinto D."/>
            <person name="Vollmers J."/>
            <person name="Rivas-Marin E."/>
            <person name="Kohn T."/>
            <person name="Peeters S.H."/>
            <person name="Heuer A."/>
            <person name="Rast P."/>
            <person name="Oberbeckmann S."/>
            <person name="Bunk B."/>
            <person name="Jeske O."/>
            <person name="Meyerdierks A."/>
            <person name="Storesund J.E."/>
            <person name="Kallscheuer N."/>
            <person name="Luecker S."/>
            <person name="Lage O.M."/>
            <person name="Pohl T."/>
            <person name="Merkel B.J."/>
            <person name="Hornburger P."/>
            <person name="Mueller R.-W."/>
            <person name="Bruemmer F."/>
            <person name="Labrenz M."/>
            <person name="Spormann A.M."/>
            <person name="Op den Camp H."/>
            <person name="Overmann J."/>
            <person name="Amann R."/>
            <person name="Jetten M.S.M."/>
            <person name="Mascher T."/>
            <person name="Medema M.H."/>
            <person name="Devos D.P."/>
            <person name="Kaster A.-K."/>
            <person name="Ovreas L."/>
            <person name="Rohde M."/>
            <person name="Galperin M.Y."/>
            <person name="Jogler C."/>
        </authorList>
    </citation>
    <scope>NUCLEOTIDE SEQUENCE [LARGE SCALE GENOMIC DNA]</scope>
    <source>
        <strain evidence="6 7">Mal4</strain>
    </source>
</reference>
<keyword evidence="7" id="KW-1185">Reference proteome</keyword>
<proteinExistence type="predicted"/>
<feature type="compositionally biased region" description="Polar residues" evidence="4">
    <location>
        <begin position="303"/>
        <end position="317"/>
    </location>
</feature>
<dbReference type="InterPro" id="IPR050595">
    <property type="entry name" value="Bact_response_regulator"/>
</dbReference>
<protein>
    <submittedName>
        <fullName evidence="6">Alkaline phosphatase synthesis transcriptional regulatory protein SphR</fullName>
    </submittedName>
</protein>
<sequence>MTRILIVDDSAVDRRVVGGLLDREGSFSLQFAKDGREGLEQVVTNPPDLILTDLQMPQINGLQLVETVRRKYPLIPVILMTAQGSEKIAVEALERGAASYVSKTHLTQDLVDIVKRVLAVAGHQRTVRSLMKRMGRMQCRFVLTNDPAMLTSLVAYLQNLIREMDLFPESDRLRIGVALEEALLNAAYHGNLEVSSELREVDHTRYYALARERSEQSPYCNRSVHVEVDICKDGARYVIRDEGPGFDPGTLPDPTDPSNLDRPCGRGLLLMRTFMDEIRYNELGNEVTMVKRVVPRETRDESPIQQQSVAEQDLPTQ</sequence>
<feature type="domain" description="Response regulatory" evidence="5">
    <location>
        <begin position="3"/>
        <end position="118"/>
    </location>
</feature>
<feature type="region of interest" description="Disordered" evidence="4">
    <location>
        <begin position="296"/>
        <end position="317"/>
    </location>
</feature>
<dbReference type="AlphaFoldDB" id="A0A517Z7J7"/>
<dbReference type="Proteomes" id="UP000320496">
    <property type="component" value="Chromosome"/>
</dbReference>
<evidence type="ECO:0000256" key="1">
    <source>
        <dbReference type="ARBA" id="ARBA00022553"/>
    </source>
</evidence>
<dbReference type="Pfam" id="PF00072">
    <property type="entry name" value="Response_reg"/>
    <property type="match status" value="1"/>
</dbReference>
<dbReference type="PANTHER" id="PTHR44591">
    <property type="entry name" value="STRESS RESPONSE REGULATOR PROTEIN 1"/>
    <property type="match status" value="1"/>
</dbReference>
<dbReference type="OrthoDB" id="9770645at2"/>
<dbReference type="Gene3D" id="3.40.50.2300">
    <property type="match status" value="1"/>
</dbReference>
<dbReference type="EMBL" id="CP036275">
    <property type="protein sequence ID" value="QDU38421.1"/>
    <property type="molecule type" value="Genomic_DNA"/>
</dbReference>
<dbReference type="InterPro" id="IPR003594">
    <property type="entry name" value="HATPase_dom"/>
</dbReference>
<evidence type="ECO:0000256" key="3">
    <source>
        <dbReference type="PROSITE-ProRule" id="PRU00169"/>
    </source>
</evidence>
<dbReference type="SUPFAM" id="SSF55874">
    <property type="entry name" value="ATPase domain of HSP90 chaperone/DNA topoisomerase II/histidine kinase"/>
    <property type="match status" value="1"/>
</dbReference>
<dbReference type="InterPro" id="IPR036890">
    <property type="entry name" value="HATPase_C_sf"/>
</dbReference>
<organism evidence="6 7">
    <name type="scientific">Maioricimonas rarisocia</name>
    <dbReference type="NCBI Taxonomy" id="2528026"/>
    <lineage>
        <taxon>Bacteria</taxon>
        <taxon>Pseudomonadati</taxon>
        <taxon>Planctomycetota</taxon>
        <taxon>Planctomycetia</taxon>
        <taxon>Planctomycetales</taxon>
        <taxon>Planctomycetaceae</taxon>
        <taxon>Maioricimonas</taxon>
    </lineage>
</organism>
<accession>A0A517Z7J7</accession>
<evidence type="ECO:0000313" key="7">
    <source>
        <dbReference type="Proteomes" id="UP000320496"/>
    </source>
</evidence>
<evidence type="ECO:0000256" key="4">
    <source>
        <dbReference type="SAM" id="MobiDB-lite"/>
    </source>
</evidence>
<dbReference type="InterPro" id="IPR011006">
    <property type="entry name" value="CheY-like_superfamily"/>
</dbReference>
<dbReference type="CDD" id="cd00156">
    <property type="entry name" value="REC"/>
    <property type="match status" value="1"/>
</dbReference>
<keyword evidence="1 3" id="KW-0597">Phosphoprotein</keyword>
<evidence type="ECO:0000313" key="6">
    <source>
        <dbReference type="EMBL" id="QDU38421.1"/>
    </source>
</evidence>
<dbReference type="Gene3D" id="3.30.565.10">
    <property type="entry name" value="Histidine kinase-like ATPase, C-terminal domain"/>
    <property type="match status" value="1"/>
</dbReference>
<evidence type="ECO:0000259" key="5">
    <source>
        <dbReference type="PROSITE" id="PS50110"/>
    </source>
</evidence>
<keyword evidence="2" id="KW-0902">Two-component regulatory system</keyword>
<dbReference type="RefSeq" id="WP_145369705.1">
    <property type="nucleotide sequence ID" value="NZ_CP036275.1"/>
</dbReference>
<dbReference type="SMART" id="SM00448">
    <property type="entry name" value="REC"/>
    <property type="match status" value="1"/>
</dbReference>